<dbReference type="InterPro" id="IPR016540">
    <property type="entry name" value="UCP008459"/>
</dbReference>
<sequence length="121" mass="14035">MDLQIIDRKFSICKLKEISTELLNHEFTFVSKTDNELSLICETDHMPEINLTAEHGWRCFRIAEDASFEKYGMISFLSKIIADEKTCILVVATYDTDYIFLKEDRLEDVKKALLSNGCIFI</sequence>
<evidence type="ECO:0000313" key="2">
    <source>
        <dbReference type="EMBL" id="PPK81225.1"/>
    </source>
</evidence>
<dbReference type="RefSeq" id="WP_170072275.1">
    <property type="nucleotide sequence ID" value="NZ_PTJA01000004.1"/>
</dbReference>
<organism evidence="2 3">
    <name type="scientific">Lacrimispora xylanisolvens</name>
    <dbReference type="NCBI Taxonomy" id="384636"/>
    <lineage>
        <taxon>Bacteria</taxon>
        <taxon>Bacillati</taxon>
        <taxon>Bacillota</taxon>
        <taxon>Clostridia</taxon>
        <taxon>Lachnospirales</taxon>
        <taxon>Lachnospiraceae</taxon>
        <taxon>Lacrimispora</taxon>
    </lineage>
</organism>
<protein>
    <recommendedName>
        <fullName evidence="1">CASTOR ACT domain-containing protein</fullName>
    </recommendedName>
</protein>
<dbReference type="Proteomes" id="UP000237749">
    <property type="component" value="Unassembled WGS sequence"/>
</dbReference>
<dbReference type="AlphaFoldDB" id="A0A2S6HTR5"/>
<evidence type="ECO:0000259" key="1">
    <source>
        <dbReference type="Pfam" id="PF13840"/>
    </source>
</evidence>
<keyword evidence="3" id="KW-1185">Reference proteome</keyword>
<feature type="domain" description="CASTOR ACT" evidence="1">
    <location>
        <begin position="53"/>
        <end position="113"/>
    </location>
</feature>
<comment type="caution">
    <text evidence="2">The sequence shown here is derived from an EMBL/GenBank/DDBJ whole genome shotgun (WGS) entry which is preliminary data.</text>
</comment>
<gene>
    <name evidence="2" type="ORF">BXY41_10424</name>
</gene>
<dbReference type="Pfam" id="PF13840">
    <property type="entry name" value="ACT_7"/>
    <property type="match status" value="1"/>
</dbReference>
<dbReference type="EMBL" id="PTJA01000004">
    <property type="protein sequence ID" value="PPK81225.1"/>
    <property type="molecule type" value="Genomic_DNA"/>
</dbReference>
<dbReference type="InterPro" id="IPR027795">
    <property type="entry name" value="CASTOR_ACT_dom"/>
</dbReference>
<dbReference type="InterPro" id="IPR045865">
    <property type="entry name" value="ACT-like_dom_sf"/>
</dbReference>
<name>A0A2S6HTR5_9FIRM</name>
<accession>A0A2S6HTR5</accession>
<reference evidence="2 3" key="1">
    <citation type="submission" date="2018-02" db="EMBL/GenBank/DDBJ databases">
        <title>Genomic Encyclopedia of Archaeal and Bacterial Type Strains, Phase II (KMG-II): from individual species to whole genera.</title>
        <authorList>
            <person name="Goeker M."/>
        </authorList>
    </citation>
    <scope>NUCLEOTIDE SEQUENCE [LARGE SCALE GENOMIC DNA]</scope>
    <source>
        <strain evidence="2 3">DSM 3808</strain>
    </source>
</reference>
<evidence type="ECO:0000313" key="3">
    <source>
        <dbReference type="Proteomes" id="UP000237749"/>
    </source>
</evidence>
<dbReference type="Gene3D" id="3.30.2130.10">
    <property type="entry name" value="VC0802-like"/>
    <property type="match status" value="1"/>
</dbReference>
<dbReference type="SUPFAM" id="SSF55021">
    <property type="entry name" value="ACT-like"/>
    <property type="match status" value="2"/>
</dbReference>
<dbReference type="PIRSF" id="PIRSF008459">
    <property type="entry name" value="UCP008459"/>
    <property type="match status" value="1"/>
</dbReference>
<proteinExistence type="predicted"/>